<evidence type="ECO:0000256" key="1">
    <source>
        <dbReference type="SAM" id="SignalP"/>
    </source>
</evidence>
<dbReference type="Proteomes" id="UP000280696">
    <property type="component" value="Unassembled WGS sequence"/>
</dbReference>
<accession>A0A3A9APN8</accession>
<dbReference type="AlphaFoldDB" id="A0A3A9APN8"/>
<dbReference type="RefSeq" id="WP_120471687.1">
    <property type="nucleotide sequence ID" value="NZ_CATAJS010000114.1"/>
</dbReference>
<dbReference type="OrthoDB" id="9826931at2"/>
<organism evidence="2 3">
    <name type="scientific">Parablautia intestinalis</name>
    <dbReference type="NCBI Taxonomy" id="2320100"/>
    <lineage>
        <taxon>Bacteria</taxon>
        <taxon>Bacillati</taxon>
        <taxon>Bacillota</taxon>
        <taxon>Clostridia</taxon>
        <taxon>Lachnospirales</taxon>
        <taxon>Lachnospiraceae</taxon>
        <taxon>Parablautia</taxon>
    </lineage>
</organism>
<dbReference type="EMBL" id="RAYQ01000022">
    <property type="protein sequence ID" value="RKI89501.1"/>
    <property type="molecule type" value="Genomic_DNA"/>
</dbReference>
<feature type="signal peptide" evidence="1">
    <location>
        <begin position="1"/>
        <end position="37"/>
    </location>
</feature>
<evidence type="ECO:0000313" key="3">
    <source>
        <dbReference type="Proteomes" id="UP000280696"/>
    </source>
</evidence>
<gene>
    <name evidence="2" type="ORF">D7V94_18025</name>
</gene>
<sequence>MHEGIKNRKRTKTGKRFLISISCLVLLSLNVFTLTCAAGLGLEETGRDIKEDKNYQAACREAGGFNNPIDDCYLSVLYYGGGPNANDTLRGYEAAWREQLSGYVEHEMKNGNIVDKRAAGEYMKAILNAVYAQKNLMEYMGAEQEKILWYSAQIYRHAFIRDIKGEFAENDFAVVALNEKEGKVREMPAGAYEVYGEFSNEMQQDGEESFDINWSNELCRLTMEFYEGLDEEGKRLTGIWQESRENWKRASNEYFLSLNKEINAEKTDIYAGEKEVFTEIVERDGWINRLYFLQLQSIK</sequence>
<keyword evidence="3" id="KW-1185">Reference proteome</keyword>
<comment type="caution">
    <text evidence="2">The sequence shown here is derived from an EMBL/GenBank/DDBJ whole genome shotgun (WGS) entry which is preliminary data.</text>
</comment>
<feature type="chain" id="PRO_5017232704" evidence="1">
    <location>
        <begin position="38"/>
        <end position="299"/>
    </location>
</feature>
<protein>
    <submittedName>
        <fullName evidence="2">Uncharacterized protein</fullName>
    </submittedName>
</protein>
<reference evidence="2 3" key="1">
    <citation type="submission" date="2018-09" db="EMBL/GenBank/DDBJ databases">
        <title>Murine metabolic-syndrome-specific gut microbial biobank.</title>
        <authorList>
            <person name="Liu C."/>
        </authorList>
    </citation>
    <scope>NUCLEOTIDE SEQUENCE [LARGE SCALE GENOMIC DNA]</scope>
    <source>
        <strain evidence="2 3">0.1xD8-82</strain>
    </source>
</reference>
<keyword evidence="1" id="KW-0732">Signal</keyword>
<evidence type="ECO:0000313" key="2">
    <source>
        <dbReference type="EMBL" id="RKI89501.1"/>
    </source>
</evidence>
<name>A0A3A9APN8_9FIRM</name>
<proteinExistence type="predicted"/>